<dbReference type="InterPro" id="IPR055348">
    <property type="entry name" value="DctQ"/>
</dbReference>
<keyword evidence="3" id="KW-1003">Cell membrane</keyword>
<name>A0A1A9F3H2_9GAMM</name>
<dbReference type="EMBL" id="CP015839">
    <property type="protein sequence ID" value="ANG64757.1"/>
    <property type="molecule type" value="Genomic_DNA"/>
</dbReference>
<dbReference type="OrthoDB" id="8559033at2"/>
<comment type="subcellular location">
    <subcellularLocation>
        <location evidence="1 9">Cell inner membrane</location>
        <topology evidence="1 9">Multi-pass membrane protein</topology>
    </subcellularLocation>
</comment>
<dbReference type="GO" id="GO:0005886">
    <property type="term" value="C:plasma membrane"/>
    <property type="evidence" value="ECO:0007669"/>
    <property type="project" value="UniProtKB-SubCell"/>
</dbReference>
<evidence type="ECO:0000256" key="1">
    <source>
        <dbReference type="ARBA" id="ARBA00004429"/>
    </source>
</evidence>
<comment type="subunit">
    <text evidence="9">The complex comprises the extracytoplasmic solute receptor protein and the two transmembrane proteins.</text>
</comment>
<reference evidence="12 13" key="2">
    <citation type="journal article" date="2018" name="Int. J. Syst. Evol. Microbiol.">
        <title>Marinobacterium aestuarii sp. nov., a benzene-degrading marine bacterium isolated from estuary sediment.</title>
        <authorList>
            <person name="Bae S.S."/>
            <person name="Jung J."/>
            <person name="Chung D."/>
            <person name="Baek K."/>
        </authorList>
    </citation>
    <scope>NUCLEOTIDE SEQUENCE [LARGE SCALE GENOMIC DNA]</scope>
    <source>
        <strain evidence="12 13">ST58-10</strain>
    </source>
</reference>
<comment type="function">
    <text evidence="9">Part of the tripartite ATP-independent periplasmic (TRAP) transport system.</text>
</comment>
<protein>
    <recommendedName>
        <fullName evidence="9">TRAP transporter small permease protein</fullName>
    </recommendedName>
</protein>
<evidence type="ECO:0000256" key="9">
    <source>
        <dbReference type="RuleBase" id="RU369079"/>
    </source>
</evidence>
<evidence type="ECO:0000256" key="4">
    <source>
        <dbReference type="ARBA" id="ARBA00022519"/>
    </source>
</evidence>
<dbReference type="AlphaFoldDB" id="A0A1A9F3H2"/>
<evidence type="ECO:0000259" key="11">
    <source>
        <dbReference type="Pfam" id="PF04290"/>
    </source>
</evidence>
<dbReference type="InterPro" id="IPR007387">
    <property type="entry name" value="TRAP_DctQ"/>
</dbReference>
<dbReference type="Proteomes" id="UP000078070">
    <property type="component" value="Chromosome"/>
</dbReference>
<evidence type="ECO:0000256" key="2">
    <source>
        <dbReference type="ARBA" id="ARBA00022448"/>
    </source>
</evidence>
<dbReference type="KEGG" id="mars:A8C75_21275"/>
<evidence type="ECO:0000256" key="7">
    <source>
        <dbReference type="ARBA" id="ARBA00023136"/>
    </source>
</evidence>
<dbReference type="STRING" id="1821621.A8C75_21275"/>
<feature type="domain" description="Tripartite ATP-independent periplasmic transporters DctQ component" evidence="11">
    <location>
        <begin position="46"/>
        <end position="181"/>
    </location>
</feature>
<feature type="transmembrane region" description="Helical" evidence="9">
    <location>
        <begin position="158"/>
        <end position="177"/>
    </location>
</feature>
<evidence type="ECO:0000256" key="5">
    <source>
        <dbReference type="ARBA" id="ARBA00022692"/>
    </source>
</evidence>
<organism evidence="12 13">
    <name type="scientific">Marinobacterium aestuarii</name>
    <dbReference type="NCBI Taxonomy" id="1821621"/>
    <lineage>
        <taxon>Bacteria</taxon>
        <taxon>Pseudomonadati</taxon>
        <taxon>Pseudomonadota</taxon>
        <taxon>Gammaproteobacteria</taxon>
        <taxon>Oceanospirillales</taxon>
        <taxon>Oceanospirillaceae</taxon>
        <taxon>Marinobacterium</taxon>
    </lineage>
</organism>
<evidence type="ECO:0000313" key="13">
    <source>
        <dbReference type="Proteomes" id="UP000078070"/>
    </source>
</evidence>
<keyword evidence="6 9" id="KW-1133">Transmembrane helix</keyword>
<dbReference type="GO" id="GO:0022857">
    <property type="term" value="F:transmembrane transporter activity"/>
    <property type="evidence" value="ECO:0007669"/>
    <property type="project" value="UniProtKB-UniRule"/>
</dbReference>
<evidence type="ECO:0000256" key="6">
    <source>
        <dbReference type="ARBA" id="ARBA00022989"/>
    </source>
</evidence>
<keyword evidence="7 9" id="KW-0472">Membrane</keyword>
<feature type="transmembrane region" description="Helical" evidence="9">
    <location>
        <begin position="108"/>
        <end position="132"/>
    </location>
</feature>
<accession>A0A1A9F3H2</accession>
<keyword evidence="4 9" id="KW-0997">Cell inner membrane</keyword>
<dbReference type="RefSeq" id="WP_067386382.1">
    <property type="nucleotide sequence ID" value="NZ_CP015839.1"/>
</dbReference>
<keyword evidence="5 9" id="KW-0812">Transmembrane</keyword>
<evidence type="ECO:0000256" key="10">
    <source>
        <dbReference type="SAM" id="MobiDB-lite"/>
    </source>
</evidence>
<evidence type="ECO:0000313" key="12">
    <source>
        <dbReference type="EMBL" id="ANG64757.1"/>
    </source>
</evidence>
<dbReference type="PANTHER" id="PTHR35011:SF10">
    <property type="entry name" value="TRAP TRANSPORTER SMALL PERMEASE PROTEIN"/>
    <property type="match status" value="1"/>
</dbReference>
<dbReference type="GO" id="GO:0015740">
    <property type="term" value="P:C4-dicarboxylate transport"/>
    <property type="evidence" value="ECO:0007669"/>
    <property type="project" value="TreeGrafter"/>
</dbReference>
<keyword evidence="13" id="KW-1185">Reference proteome</keyword>
<feature type="transmembrane region" description="Helical" evidence="9">
    <location>
        <begin position="65"/>
        <end position="87"/>
    </location>
</feature>
<feature type="region of interest" description="Disordered" evidence="10">
    <location>
        <begin position="1"/>
        <end position="22"/>
    </location>
</feature>
<dbReference type="Pfam" id="PF04290">
    <property type="entry name" value="DctQ"/>
    <property type="match status" value="1"/>
</dbReference>
<feature type="transmembrane region" description="Helical" evidence="9">
    <location>
        <begin position="37"/>
        <end position="59"/>
    </location>
</feature>
<dbReference type="PANTHER" id="PTHR35011">
    <property type="entry name" value="2,3-DIKETO-L-GULONATE TRAP TRANSPORTER SMALL PERMEASE PROTEIN YIAM"/>
    <property type="match status" value="1"/>
</dbReference>
<evidence type="ECO:0000256" key="8">
    <source>
        <dbReference type="ARBA" id="ARBA00038436"/>
    </source>
</evidence>
<comment type="similarity">
    <text evidence="8 9">Belongs to the TRAP transporter small permease family.</text>
</comment>
<keyword evidence="2 9" id="KW-0813">Transport</keyword>
<reference evidence="13" key="1">
    <citation type="submission" date="2016-05" db="EMBL/GenBank/DDBJ databases">
        <authorList>
            <person name="Baek K."/>
            <person name="Yang S.-J."/>
        </authorList>
    </citation>
    <scope>NUCLEOTIDE SEQUENCE [LARGE SCALE GENOMIC DNA]</scope>
    <source>
        <strain evidence="13">ST58-10</strain>
    </source>
</reference>
<sequence>MNDNTSPSAESQTQSALPVTEQETTGMDRLVDKAGKLAAWLVLIAMLISVFEVISRYIFNAPTTWVHETTIFLVASIFAIGGPYALARNRHIQIRIVLDLLSPQKRRWLEVLNLVLGIGFCVAIGYAAWVLAHGATHTPTGDWRLETSGSSWNSPLPAFTKIVILLSVVLMALQLIVRLCGYFKNKK</sequence>
<proteinExistence type="inferred from homology"/>
<evidence type="ECO:0000256" key="3">
    <source>
        <dbReference type="ARBA" id="ARBA00022475"/>
    </source>
</evidence>
<gene>
    <name evidence="12" type="ORF">A8C75_21275</name>
</gene>